<protein>
    <submittedName>
        <fullName evidence="1">Uncharacterized protein</fullName>
    </submittedName>
</protein>
<dbReference type="AlphaFoldDB" id="A0A1G7W951"/>
<dbReference type="Proteomes" id="UP000199706">
    <property type="component" value="Unassembled WGS sequence"/>
</dbReference>
<evidence type="ECO:0000313" key="1">
    <source>
        <dbReference type="EMBL" id="SDG68504.1"/>
    </source>
</evidence>
<dbReference type="EMBL" id="FNCJ01000004">
    <property type="protein sequence ID" value="SDG68504.1"/>
    <property type="molecule type" value="Genomic_DNA"/>
</dbReference>
<evidence type="ECO:0000313" key="2">
    <source>
        <dbReference type="Proteomes" id="UP000199706"/>
    </source>
</evidence>
<gene>
    <name evidence="1" type="ORF">SAMN05216466_104458</name>
</gene>
<proteinExistence type="predicted"/>
<sequence length="1206" mass="125635">MTDPTVYVQIADPKGNPTALYETREAGSVGWAGYLVTASVSLPATIGLTDSLSGPYNGAYIFCVDRPAILDTDPAGFAEQLSAYIKSSITANRAFFWLQSSTAPYFGTFANYGFQFGQSFNNYVVNTNMNAVLGANLIFNVQSSLVMTVDEANAQLLLSYPLTTNPLINLQTGKTIIVAATNVRMGVPVAGQSTGCAVFNASLSTATVFAGAPKGLQLGLQYAYYDGAQDQTLFFPVFALGAMPATLAAQLVVDPSDPINIVVGGAALAAGYLRSGMLLSGAPALPSAYVNQQGNALTLTPVGANVDNVTPPARAGGFAFASLSPLASTAASRNLYLTPTGTSQVATASVAAGAQIGLLGGLFGSEAVVFPSYSSSAEQNCLLCFVPSQAAYAPTFPFAPASLQQSGSGTLQPRLTDAYQTAWATLLPSGGAPTVYQAQPEGSPLYGVTAAQQNDVPPILGSTPPFLPFTGSTAAPFPLIAYSLTPTTSASAKTLTDYESQIVAPTRKQIISSQASATNLARSAVRKARHLGAKDASLQYSTSPQGFLVTSDPATGAYLNVLLGQSSNGAGGYLPFSFAQPVSDALESALQTNQLFLVAVNPVNLGTFNSTSEIAGWTFSAQVGHGVSPSSYANVLILKFCSGSLVERVTNPNQWTAPQDFSLAPDTAESTASIAYAGLAQWLQAYLADAIAKAQPAQPSARFYENFATLVQDPNWNGVLVLNADLSVSDLPPEIAGLAAGIDFSRFAAHHFGFTVSRVLADPTATPPLHMDGESSFFGLIDYEQPAYQQNIDNNVDPNVPVAVPVSGDFQFTVLLLQALFENTRLADFESRVQLSVATLFGSTVTQTVSNAVPGVSDGAKMPGNAVVLVGSYVAQSGDDSSAGSYVFQQTQTTVFQLNSNVLQAVAFDHVQFNTLSSDADTTVSRFIVWGDLDFVTLDATDGTGFDVLSFGSAAGTPALQLGAGLSFSNFTITLSSPNATPNVQTFAVSTSNLNYDLSSSTARENGLFKGFGLQLKSFITAGPNEMPANYGFLPVTSPLNLTTLSYPWQGVVYRVTMGGPGALASAAGFDSDLLLAWASSGTAGSTQTPVFVGLSLPGASPGAKLFSLQGVFKVAVGSISLIRQQIAGSERYGYCLRLDDIAVKILGIAKLPPDATIQFFLFGDPDNTGSLGWYAAWVANDSATQFTAKLAAPESRLLPVSGDRP</sequence>
<name>A0A1G7W951_9BURK</name>
<reference evidence="1 2" key="1">
    <citation type="submission" date="2016-10" db="EMBL/GenBank/DDBJ databases">
        <authorList>
            <person name="de Groot N.N."/>
        </authorList>
    </citation>
    <scope>NUCLEOTIDE SEQUENCE [LARGE SCALE GENOMIC DNA]</scope>
    <source>
        <strain evidence="1 2">LMG 2247</strain>
    </source>
</reference>
<organism evidence="1 2">
    <name type="scientific">Paraburkholderia phenazinium</name>
    <dbReference type="NCBI Taxonomy" id="60549"/>
    <lineage>
        <taxon>Bacteria</taxon>
        <taxon>Pseudomonadati</taxon>
        <taxon>Pseudomonadota</taxon>
        <taxon>Betaproteobacteria</taxon>
        <taxon>Burkholderiales</taxon>
        <taxon>Burkholderiaceae</taxon>
        <taxon>Paraburkholderia</taxon>
    </lineage>
</organism>
<accession>A0A1G7W951</accession>
<dbReference type="OrthoDB" id="580741at2"/>
<dbReference type="RefSeq" id="WP_090684798.1">
    <property type="nucleotide sequence ID" value="NZ_CADERL010000034.1"/>
</dbReference>